<evidence type="ECO:0000256" key="1">
    <source>
        <dbReference type="PROSITE-ProRule" id="PRU00723"/>
    </source>
</evidence>
<name>A0A640KTN7_LEITA</name>
<evidence type="ECO:0000313" key="5">
    <source>
        <dbReference type="Proteomes" id="UP000419144"/>
    </source>
</evidence>
<evidence type="ECO:0000313" key="4">
    <source>
        <dbReference type="EMBL" id="GET92966.1"/>
    </source>
</evidence>
<evidence type="ECO:0000256" key="2">
    <source>
        <dbReference type="SAM" id="MobiDB-lite"/>
    </source>
</evidence>
<accession>A0A640KTN7</accession>
<sequence>MYQGASTLQHPQMASIVYMPTSEPSSIAYYASESAINPQSMQQLPQHQVSLVYSDKVPQQHVHALQQIVLPESYATEATPFYAYQPPPHETNGSTSNLVCFVPTVSTSNAPQLSRLIQPLGYNSISLHADPCLRSQETNATPQVMQQVLTADYAQHPMKTAAPPSKTTSDSAGKTNVTTPSEVCRHYLNGRCNRRKCRFLHPEVCSPSVPSHVTYTPCDPTPIMKTPLLAQVSPLTPYSSLSTASLNSFSVPSSTPWEAIL</sequence>
<organism evidence="4 5">
    <name type="scientific">Leishmania tarentolae</name>
    <name type="common">Sauroleishmania tarentolae</name>
    <dbReference type="NCBI Taxonomy" id="5689"/>
    <lineage>
        <taxon>Eukaryota</taxon>
        <taxon>Discoba</taxon>
        <taxon>Euglenozoa</taxon>
        <taxon>Kinetoplastea</taxon>
        <taxon>Metakinetoplastina</taxon>
        <taxon>Trypanosomatida</taxon>
        <taxon>Trypanosomatidae</taxon>
        <taxon>Leishmaniinae</taxon>
        <taxon>Leishmania</taxon>
        <taxon>lizard Leishmania</taxon>
    </lineage>
</organism>
<protein>
    <recommendedName>
        <fullName evidence="3">C3H1-type domain-containing protein</fullName>
    </recommendedName>
</protein>
<dbReference type="InterPro" id="IPR000571">
    <property type="entry name" value="Znf_CCCH"/>
</dbReference>
<proteinExistence type="predicted"/>
<dbReference type="VEuPathDB" id="TriTrypDB:LtaPh_3544700"/>
<dbReference type="OrthoDB" id="59941at2759"/>
<dbReference type="GO" id="GO:0008270">
    <property type="term" value="F:zinc ion binding"/>
    <property type="evidence" value="ECO:0007669"/>
    <property type="project" value="UniProtKB-KW"/>
</dbReference>
<dbReference type="Proteomes" id="UP000419144">
    <property type="component" value="Unassembled WGS sequence"/>
</dbReference>
<feature type="compositionally biased region" description="Polar residues" evidence="2">
    <location>
        <begin position="165"/>
        <end position="178"/>
    </location>
</feature>
<reference evidence="4" key="1">
    <citation type="submission" date="2019-11" db="EMBL/GenBank/DDBJ databases">
        <title>Leishmania tarentolae CDS.</title>
        <authorList>
            <person name="Goto Y."/>
            <person name="Yamagishi J."/>
        </authorList>
    </citation>
    <scope>NUCLEOTIDE SEQUENCE [LARGE SCALE GENOMIC DNA]</scope>
    <source>
        <strain evidence="4">Parrot Tar II</strain>
    </source>
</reference>
<dbReference type="EMBL" id="BLBS01000056">
    <property type="protein sequence ID" value="GET92966.1"/>
    <property type="molecule type" value="Genomic_DNA"/>
</dbReference>
<feature type="region of interest" description="Disordered" evidence="2">
    <location>
        <begin position="158"/>
        <end position="178"/>
    </location>
</feature>
<dbReference type="SMART" id="SM00356">
    <property type="entry name" value="ZnF_C3H1"/>
    <property type="match status" value="1"/>
</dbReference>
<feature type="zinc finger region" description="C3H1-type" evidence="1">
    <location>
        <begin position="178"/>
        <end position="204"/>
    </location>
</feature>
<keyword evidence="1" id="KW-0479">Metal-binding</keyword>
<dbReference type="AlphaFoldDB" id="A0A640KTN7"/>
<keyword evidence="5" id="KW-1185">Reference proteome</keyword>
<keyword evidence="1" id="KW-0863">Zinc-finger</keyword>
<dbReference type="Gene3D" id="3.30.1370.210">
    <property type="match status" value="1"/>
</dbReference>
<gene>
    <name evidence="4" type="ORF">LtaPh_3544700</name>
</gene>
<feature type="domain" description="C3H1-type" evidence="3">
    <location>
        <begin position="178"/>
        <end position="204"/>
    </location>
</feature>
<keyword evidence="1" id="KW-0862">Zinc</keyword>
<dbReference type="PROSITE" id="PS50103">
    <property type="entry name" value="ZF_C3H1"/>
    <property type="match status" value="1"/>
</dbReference>
<comment type="caution">
    <text evidence="4">The sequence shown here is derived from an EMBL/GenBank/DDBJ whole genome shotgun (WGS) entry which is preliminary data.</text>
</comment>
<evidence type="ECO:0000259" key="3">
    <source>
        <dbReference type="PROSITE" id="PS50103"/>
    </source>
</evidence>